<evidence type="ECO:0000313" key="7">
    <source>
        <dbReference type="EMBL" id="NXL24642.1"/>
    </source>
</evidence>
<comment type="caution">
    <text evidence="7">The sequence shown here is derived from an EMBL/GenBank/DDBJ whole genome shotgun (WGS) entry which is preliminary data.</text>
</comment>
<evidence type="ECO:0000256" key="5">
    <source>
        <dbReference type="SAM" id="Phobius"/>
    </source>
</evidence>
<evidence type="ECO:0000256" key="3">
    <source>
        <dbReference type="ARBA" id="ARBA00022989"/>
    </source>
</evidence>
<keyword evidence="2 5" id="KW-0812">Transmembrane</keyword>
<dbReference type="GO" id="GO:0005886">
    <property type="term" value="C:plasma membrane"/>
    <property type="evidence" value="ECO:0007669"/>
    <property type="project" value="TreeGrafter"/>
</dbReference>
<dbReference type="EMBL" id="VXAS01020312">
    <property type="protein sequence ID" value="NXL24642.1"/>
    <property type="molecule type" value="Genomic_DNA"/>
</dbReference>
<feature type="non-terminal residue" evidence="7">
    <location>
        <position position="1"/>
    </location>
</feature>
<evidence type="ECO:0000259" key="6">
    <source>
        <dbReference type="PROSITE" id="PS50262"/>
    </source>
</evidence>
<protein>
    <submittedName>
        <fullName evidence="7">FFAR3 protein</fullName>
    </submittedName>
</protein>
<dbReference type="PANTHER" id="PTHR45822">
    <property type="entry name" value="FREE FATTY ACID RECEPTOR 2-RELATED"/>
    <property type="match status" value="1"/>
</dbReference>
<feature type="transmembrane region" description="Helical" evidence="5">
    <location>
        <begin position="6"/>
        <end position="31"/>
    </location>
</feature>
<dbReference type="PROSITE" id="PS50262">
    <property type="entry name" value="G_PROTEIN_RECEP_F1_2"/>
    <property type="match status" value="1"/>
</dbReference>
<evidence type="ECO:0000256" key="1">
    <source>
        <dbReference type="ARBA" id="ARBA00004370"/>
    </source>
</evidence>
<evidence type="ECO:0000313" key="8">
    <source>
        <dbReference type="Proteomes" id="UP000550059"/>
    </source>
</evidence>
<dbReference type="InterPro" id="IPR017452">
    <property type="entry name" value="GPCR_Rhodpsn_7TM"/>
</dbReference>
<dbReference type="GO" id="GO:0004930">
    <property type="term" value="F:G protein-coupled receptor activity"/>
    <property type="evidence" value="ECO:0007669"/>
    <property type="project" value="InterPro"/>
</dbReference>
<comment type="subcellular location">
    <subcellularLocation>
        <location evidence="1">Membrane</location>
    </subcellularLocation>
</comment>
<accession>A0A7L0R4Z3</accession>
<feature type="transmembrane region" description="Helical" evidence="5">
    <location>
        <begin position="52"/>
        <end position="74"/>
    </location>
</feature>
<name>A0A7L0R4Z3_SETKR</name>
<feature type="domain" description="G-protein coupled receptors family 1 profile" evidence="6">
    <location>
        <begin position="22"/>
        <end position="75"/>
    </location>
</feature>
<evidence type="ECO:0000256" key="2">
    <source>
        <dbReference type="ARBA" id="ARBA00022692"/>
    </source>
</evidence>
<dbReference type="PANTHER" id="PTHR45822:SF5">
    <property type="entry name" value="FREE FATTY ACID RECEPTOR 2"/>
    <property type="match status" value="1"/>
</dbReference>
<dbReference type="Gene3D" id="1.20.1070.10">
    <property type="entry name" value="Rhodopsin 7-helix transmembrane proteins"/>
    <property type="match status" value="1"/>
</dbReference>
<evidence type="ECO:0000256" key="4">
    <source>
        <dbReference type="ARBA" id="ARBA00023136"/>
    </source>
</evidence>
<organism evidence="7 8">
    <name type="scientific">Setophaga kirtlandii</name>
    <name type="common">Kirtland's warbler</name>
    <name type="synonym">Dendroica kirtlandii</name>
    <dbReference type="NCBI Taxonomy" id="298831"/>
    <lineage>
        <taxon>Eukaryota</taxon>
        <taxon>Metazoa</taxon>
        <taxon>Chordata</taxon>
        <taxon>Craniata</taxon>
        <taxon>Vertebrata</taxon>
        <taxon>Euteleostomi</taxon>
        <taxon>Archelosauria</taxon>
        <taxon>Archosauria</taxon>
        <taxon>Dinosauria</taxon>
        <taxon>Saurischia</taxon>
        <taxon>Theropoda</taxon>
        <taxon>Coelurosauria</taxon>
        <taxon>Aves</taxon>
        <taxon>Neognathae</taxon>
        <taxon>Neoaves</taxon>
        <taxon>Telluraves</taxon>
        <taxon>Australaves</taxon>
        <taxon>Passeriformes</taxon>
        <taxon>Passeroidea</taxon>
        <taxon>Parulidae</taxon>
        <taxon>Setophaga</taxon>
    </lineage>
</organism>
<proteinExistence type="predicted"/>
<gene>
    <name evidence="7" type="primary">Ffar3_1</name>
    <name evidence="7" type="ORF">SETKIR_R15455</name>
</gene>
<reference evidence="7 8" key="1">
    <citation type="submission" date="2019-09" db="EMBL/GenBank/DDBJ databases">
        <title>Bird 10,000 Genomes (B10K) Project - Family phase.</title>
        <authorList>
            <person name="Zhang G."/>
        </authorList>
    </citation>
    <scope>NUCLEOTIDE SEQUENCE [LARGE SCALE GENOMIC DNA]</scope>
    <source>
        <strain evidence="7">B10K-DU-001-45</strain>
        <tissue evidence="7">Muscle</tissue>
    </source>
</reference>
<keyword evidence="8" id="KW-1185">Reference proteome</keyword>
<keyword evidence="3 5" id="KW-1133">Transmembrane helix</keyword>
<dbReference type="PRINTS" id="PR00237">
    <property type="entry name" value="GPCRRHODOPSN"/>
</dbReference>
<sequence>PTMSSTLILTVYILTFTIGFPANIFTLAVLVSKSRRRPAAPTTHRPPWTSTALTTAELLLLNLTVADLLLLVFLP</sequence>
<keyword evidence="4 5" id="KW-0472">Membrane</keyword>
<feature type="non-terminal residue" evidence="7">
    <location>
        <position position="75"/>
    </location>
</feature>
<dbReference type="InterPro" id="IPR000276">
    <property type="entry name" value="GPCR_Rhodpsn"/>
</dbReference>
<dbReference type="AlphaFoldDB" id="A0A7L0R4Z3"/>
<dbReference type="GO" id="GO:0071398">
    <property type="term" value="P:cellular response to fatty acid"/>
    <property type="evidence" value="ECO:0007669"/>
    <property type="project" value="TreeGrafter"/>
</dbReference>
<dbReference type="Proteomes" id="UP000550059">
    <property type="component" value="Unassembled WGS sequence"/>
</dbReference>